<dbReference type="Proteomes" id="UP001139981">
    <property type="component" value="Unassembled WGS sequence"/>
</dbReference>
<reference evidence="1" key="1">
    <citation type="submission" date="2022-07" db="EMBL/GenBank/DDBJ databases">
        <title>Phylogenomic reconstructions and comparative analyses of Kickxellomycotina fungi.</title>
        <authorList>
            <person name="Reynolds N.K."/>
            <person name="Stajich J.E."/>
            <person name="Barry K."/>
            <person name="Grigoriev I.V."/>
            <person name="Crous P."/>
            <person name="Smith M.E."/>
        </authorList>
    </citation>
    <scope>NUCLEOTIDE SEQUENCE</scope>
    <source>
        <strain evidence="1">CBS 190363</strain>
    </source>
</reference>
<keyword evidence="2" id="KW-1185">Reference proteome</keyword>
<sequence>MNCIAGRACKHQRTDVRQESKQCKVALRPREAGAVRRGPCWIEALPTELFDLIFRHVSGTAAMDAVVNHSEQHSQRHSLACMAALDGERNKAMTQVCRRWRSQLLASYYQYAVYNGQTNELEIPEEHLCYVRRILIHVPDGYRSFRMAARTMSWLPPEVRGKIRWLGLAMGEMAAISKSEYGSLAGFFPNLCRLDLDFAQVDLSERSICAALLDSDSSARITVLAFHRCGLMGQKLRARLICRAAKSLEFLDTGQFDAQLLGNVLWRGSGTPGGVCFPQLRRLYFHVCGKSEQQSESSLVPKRRQRQLFPRIEEMRCVVAALGDDEDDGGDVLGLRALVDGILGGLMPELRRLSIMFDAAWAMPELSAAAMPGLEHVLLAGKSGEAMRAALGQALGMATKSLLRHLCVRVPSIVDVGALSDFGQTSELRTLDLRTWAVSLCGMQQILGNLPRLRSLALTLTDPYSYPHPDDIGFNLQVRRLWLGAAEEGRAWDALALDSLLTLVTQMVNLQELLLFKRALLRLNNAILRDKTGDLCQFARYVNFGLCSKGEWTAVKAGFGK</sequence>
<proteinExistence type="predicted"/>
<evidence type="ECO:0000313" key="2">
    <source>
        <dbReference type="Proteomes" id="UP001139981"/>
    </source>
</evidence>
<organism evidence="1 2">
    <name type="scientific">Coemansia aciculifera</name>
    <dbReference type="NCBI Taxonomy" id="417176"/>
    <lineage>
        <taxon>Eukaryota</taxon>
        <taxon>Fungi</taxon>
        <taxon>Fungi incertae sedis</taxon>
        <taxon>Zoopagomycota</taxon>
        <taxon>Kickxellomycotina</taxon>
        <taxon>Kickxellomycetes</taxon>
        <taxon>Kickxellales</taxon>
        <taxon>Kickxellaceae</taxon>
        <taxon>Coemansia</taxon>
    </lineage>
</organism>
<gene>
    <name evidence="1" type="ORF">IWW38_002025</name>
</gene>
<evidence type="ECO:0000313" key="1">
    <source>
        <dbReference type="EMBL" id="KAJ2896423.1"/>
    </source>
</evidence>
<dbReference type="EMBL" id="JANBVB010000197">
    <property type="protein sequence ID" value="KAJ2896423.1"/>
    <property type="molecule type" value="Genomic_DNA"/>
</dbReference>
<comment type="caution">
    <text evidence="1">The sequence shown here is derived from an EMBL/GenBank/DDBJ whole genome shotgun (WGS) entry which is preliminary data.</text>
</comment>
<protein>
    <submittedName>
        <fullName evidence="1">Uncharacterized protein</fullName>
    </submittedName>
</protein>
<name>A0ACC1M6C3_9FUNG</name>
<accession>A0ACC1M6C3</accession>